<organism evidence="2 3">
    <name type="scientific">Hypsizygus marmoreus</name>
    <name type="common">White beech mushroom</name>
    <name type="synonym">Agaricus marmoreus</name>
    <dbReference type="NCBI Taxonomy" id="39966"/>
    <lineage>
        <taxon>Eukaryota</taxon>
        <taxon>Fungi</taxon>
        <taxon>Dikarya</taxon>
        <taxon>Basidiomycota</taxon>
        <taxon>Agaricomycotina</taxon>
        <taxon>Agaricomycetes</taxon>
        <taxon>Agaricomycetidae</taxon>
        <taxon>Agaricales</taxon>
        <taxon>Tricholomatineae</taxon>
        <taxon>Lyophyllaceae</taxon>
        <taxon>Hypsizygus</taxon>
    </lineage>
</organism>
<sequence>MASTPRRRHAVPYSWAVDNSNYDIHHSSQQNDNRCSSPWPIFILMELHVTPRGQHAFEFKPNQPSPYHKKPSPNTIIENTKHNTQYPRTVQTTQELTLNAHTTDRRHTPRPFGIGGYNQPPDHRSVPNVNLQQACSKSAYGMLERPISKPG</sequence>
<dbReference type="AlphaFoldDB" id="A0A369JZV4"/>
<reference evidence="2" key="1">
    <citation type="submission" date="2018-04" db="EMBL/GenBank/DDBJ databases">
        <title>Whole genome sequencing of Hypsizygus marmoreus.</title>
        <authorList>
            <person name="Choi I.-G."/>
            <person name="Min B."/>
            <person name="Kim J.-G."/>
            <person name="Kim S."/>
            <person name="Oh Y.-L."/>
            <person name="Kong W.-S."/>
            <person name="Park H."/>
            <person name="Jeong J."/>
            <person name="Song E.-S."/>
        </authorList>
    </citation>
    <scope>NUCLEOTIDE SEQUENCE [LARGE SCALE GENOMIC DNA]</scope>
    <source>
        <strain evidence="2">51987-8</strain>
    </source>
</reference>
<feature type="compositionally biased region" description="Polar residues" evidence="1">
    <location>
        <begin position="72"/>
        <end position="101"/>
    </location>
</feature>
<dbReference type="InParanoid" id="A0A369JZV4"/>
<keyword evidence="3" id="KW-1185">Reference proteome</keyword>
<proteinExistence type="predicted"/>
<evidence type="ECO:0000313" key="3">
    <source>
        <dbReference type="Proteomes" id="UP000076154"/>
    </source>
</evidence>
<gene>
    <name evidence="2" type="ORF">Hypma_002279</name>
</gene>
<name>A0A369JZV4_HYPMA</name>
<dbReference type="EMBL" id="LUEZ02000013">
    <property type="protein sequence ID" value="RDB27891.1"/>
    <property type="molecule type" value="Genomic_DNA"/>
</dbReference>
<accession>A0A369JZV4</accession>
<comment type="caution">
    <text evidence="2">The sequence shown here is derived from an EMBL/GenBank/DDBJ whole genome shotgun (WGS) entry which is preliminary data.</text>
</comment>
<feature type="region of interest" description="Disordered" evidence="1">
    <location>
        <begin position="58"/>
        <end position="128"/>
    </location>
</feature>
<dbReference type="Proteomes" id="UP000076154">
    <property type="component" value="Unassembled WGS sequence"/>
</dbReference>
<protein>
    <submittedName>
        <fullName evidence="2">Uncharacterized protein</fullName>
    </submittedName>
</protein>
<evidence type="ECO:0000313" key="2">
    <source>
        <dbReference type="EMBL" id="RDB27891.1"/>
    </source>
</evidence>
<evidence type="ECO:0000256" key="1">
    <source>
        <dbReference type="SAM" id="MobiDB-lite"/>
    </source>
</evidence>